<evidence type="ECO:0000256" key="4">
    <source>
        <dbReference type="ARBA" id="ARBA00022801"/>
    </source>
</evidence>
<dbReference type="EC" id="3.4.16.-" evidence="6"/>
<feature type="chain" id="PRO_5033092354" description="Carboxypeptidase" evidence="6">
    <location>
        <begin position="19"/>
        <end position="477"/>
    </location>
</feature>
<dbReference type="Pfam" id="PF00450">
    <property type="entry name" value="Peptidase_S10"/>
    <property type="match status" value="1"/>
</dbReference>
<dbReference type="Proteomes" id="UP000672032">
    <property type="component" value="Chromosome 5"/>
</dbReference>
<dbReference type="PANTHER" id="PTHR11802">
    <property type="entry name" value="SERINE PROTEASE FAMILY S10 SERINE CARBOXYPEPTIDASE"/>
    <property type="match status" value="1"/>
</dbReference>
<evidence type="ECO:0000313" key="7">
    <source>
        <dbReference type="EMBL" id="QSZ34723.1"/>
    </source>
</evidence>
<evidence type="ECO:0000256" key="2">
    <source>
        <dbReference type="ARBA" id="ARBA00022645"/>
    </source>
</evidence>
<evidence type="ECO:0000256" key="5">
    <source>
        <dbReference type="ARBA" id="ARBA00023180"/>
    </source>
</evidence>
<keyword evidence="4 6" id="KW-0378">Hydrolase</keyword>
<sequence>MRFPSLSLVACLLPAVLAVPASQGDKDKHSFEIRDGVKHNVFYHANTRSTISFVKNSGICETTPNVNQYSGYLKVGEGMNMWFWFFESRKDPATAPFAAWLNGGPGCSSMIGLFQENGPCQFYNGESKPRLNRHSFNQFANMIYIDQPVGVGFSYGNEPVNSTVSAAPYVWNLLQAFYAAFPTYVNRDFGIFTESYGGHYAPALAHYLQKQNAKIDAKTVQGKKINLVALGINNGYIDPAISHKALIDYAYSNSYGPLITKAAHANYHDIYSKSCLPRLKECTTTTGSDAQCIKASEKCYEGIEGPILNGNYDIYDIRQPINSPYPPIDYVKYLHDPAVIKAIGANPKIKYHECSDNVGNRFGDTGDDSRSFLADLSAVVRSGVHVLIWAGDADVICNWFGNLEVANSITYPGTHEFNLTPVQNYTVMGVVGGTFKTVDNLSWLRVLEAGHEVAYYTPALALQVFKQTFKKKAIFST</sequence>
<dbReference type="Gene3D" id="1.10.287.410">
    <property type="match status" value="1"/>
</dbReference>
<proteinExistence type="inferred from homology"/>
<dbReference type="InterPro" id="IPR001563">
    <property type="entry name" value="Peptidase_S10"/>
</dbReference>
<dbReference type="EMBL" id="CP063409">
    <property type="protein sequence ID" value="QSZ34723.1"/>
    <property type="molecule type" value="Genomic_DNA"/>
</dbReference>
<keyword evidence="6" id="KW-0732">Signal</keyword>
<protein>
    <recommendedName>
        <fullName evidence="6">Carboxypeptidase</fullName>
        <ecNumber evidence="6">3.4.16.-</ecNumber>
    </recommendedName>
</protein>
<dbReference type="PRINTS" id="PR00724">
    <property type="entry name" value="CRBOXYPTASEC"/>
</dbReference>
<dbReference type="AlphaFoldDB" id="A0A8A3PI64"/>
<dbReference type="GO" id="GO:0004185">
    <property type="term" value="F:serine-type carboxypeptidase activity"/>
    <property type="evidence" value="ECO:0007669"/>
    <property type="project" value="UniProtKB-UniRule"/>
</dbReference>
<accession>A0A8A3PI64</accession>
<dbReference type="InterPro" id="IPR018202">
    <property type="entry name" value="Ser_caboxypep_ser_AS"/>
</dbReference>
<dbReference type="GO" id="GO:0000324">
    <property type="term" value="C:fungal-type vacuole"/>
    <property type="evidence" value="ECO:0007669"/>
    <property type="project" value="TreeGrafter"/>
</dbReference>
<keyword evidence="2 6" id="KW-0121">Carboxypeptidase</keyword>
<organism evidence="7 8">
    <name type="scientific">Monilinia vaccinii-corymbosi</name>
    <dbReference type="NCBI Taxonomy" id="61207"/>
    <lineage>
        <taxon>Eukaryota</taxon>
        <taxon>Fungi</taxon>
        <taxon>Dikarya</taxon>
        <taxon>Ascomycota</taxon>
        <taxon>Pezizomycotina</taxon>
        <taxon>Leotiomycetes</taxon>
        <taxon>Helotiales</taxon>
        <taxon>Sclerotiniaceae</taxon>
        <taxon>Monilinia</taxon>
    </lineage>
</organism>
<evidence type="ECO:0000256" key="1">
    <source>
        <dbReference type="ARBA" id="ARBA00009431"/>
    </source>
</evidence>
<evidence type="ECO:0000256" key="3">
    <source>
        <dbReference type="ARBA" id="ARBA00022670"/>
    </source>
</evidence>
<gene>
    <name evidence="7" type="ORF">DSL72_007578</name>
</gene>
<keyword evidence="8" id="KW-1185">Reference proteome</keyword>
<dbReference type="GO" id="GO:0006508">
    <property type="term" value="P:proteolysis"/>
    <property type="evidence" value="ECO:0007669"/>
    <property type="project" value="UniProtKB-KW"/>
</dbReference>
<reference evidence="7" key="1">
    <citation type="submission" date="2020-10" db="EMBL/GenBank/DDBJ databases">
        <title>Genome Sequence of Monilinia vaccinii-corymbosi Sheds Light on Mummy Berry Disease Infection of Blueberry and Mating Type.</title>
        <authorList>
            <person name="Yow A.G."/>
            <person name="Zhang Y."/>
            <person name="Bansal K."/>
            <person name="Eacker S.M."/>
            <person name="Sullivan S."/>
            <person name="Liachko I."/>
            <person name="Cubeta M.A."/>
            <person name="Rollins J.A."/>
            <person name="Ashrafi H."/>
        </authorList>
    </citation>
    <scope>NUCLEOTIDE SEQUENCE</scope>
    <source>
        <strain evidence="7">RL-1</strain>
    </source>
</reference>
<evidence type="ECO:0000256" key="6">
    <source>
        <dbReference type="RuleBase" id="RU361156"/>
    </source>
</evidence>
<dbReference type="PROSITE" id="PS00131">
    <property type="entry name" value="CARBOXYPEPT_SER_SER"/>
    <property type="match status" value="1"/>
</dbReference>
<feature type="signal peptide" evidence="6">
    <location>
        <begin position="1"/>
        <end position="18"/>
    </location>
</feature>
<dbReference type="PANTHER" id="PTHR11802:SF453">
    <property type="entry name" value="S1, PUTATIVE-RELATED"/>
    <property type="match status" value="1"/>
</dbReference>
<dbReference type="Gene3D" id="3.40.50.1820">
    <property type="entry name" value="alpha/beta hydrolase"/>
    <property type="match status" value="1"/>
</dbReference>
<keyword evidence="3 6" id="KW-0645">Protease</keyword>
<name>A0A8A3PI64_9HELO</name>
<dbReference type="SUPFAM" id="SSF53474">
    <property type="entry name" value="alpha/beta-Hydrolases"/>
    <property type="match status" value="1"/>
</dbReference>
<keyword evidence="5" id="KW-0325">Glycoprotein</keyword>
<evidence type="ECO:0000313" key="8">
    <source>
        <dbReference type="Proteomes" id="UP000672032"/>
    </source>
</evidence>
<comment type="similarity">
    <text evidence="1 6">Belongs to the peptidase S10 family.</text>
</comment>
<dbReference type="OrthoDB" id="443318at2759"/>
<dbReference type="InterPro" id="IPR029058">
    <property type="entry name" value="AB_hydrolase_fold"/>
</dbReference>